<dbReference type="EMBL" id="NBXA01000026">
    <property type="protein sequence ID" value="RFA07287.1"/>
    <property type="molecule type" value="Genomic_DNA"/>
</dbReference>
<dbReference type="OrthoDB" id="3242564at2"/>
<reference evidence="3 4" key="1">
    <citation type="submission" date="2017-04" db="EMBL/GenBank/DDBJ databases">
        <title>Comparative genome analysis of Subtercola boreus.</title>
        <authorList>
            <person name="Cho Y.-J."/>
            <person name="Cho A."/>
            <person name="Kim O.-S."/>
            <person name="Lee J.-I."/>
        </authorList>
    </citation>
    <scope>NUCLEOTIDE SEQUENCE [LARGE SCALE GENOMIC DNA]</scope>
    <source>
        <strain evidence="3 4">P27444</strain>
    </source>
</reference>
<keyword evidence="2" id="KW-1133">Transmembrane helix</keyword>
<keyword evidence="2" id="KW-0472">Membrane</keyword>
<protein>
    <recommendedName>
        <fullName evidence="5">Thioester domain-containing protein</fullName>
    </recommendedName>
</protein>
<gene>
    <name evidence="3" type="ORF">B7R21_13790</name>
</gene>
<feature type="region of interest" description="Disordered" evidence="1">
    <location>
        <begin position="461"/>
        <end position="520"/>
    </location>
</feature>
<keyword evidence="2" id="KW-0812">Transmembrane</keyword>
<evidence type="ECO:0000313" key="4">
    <source>
        <dbReference type="Proteomes" id="UP000256709"/>
    </source>
</evidence>
<feature type="compositionally biased region" description="Pro residues" evidence="1">
    <location>
        <begin position="461"/>
        <end position="483"/>
    </location>
</feature>
<evidence type="ECO:0008006" key="5">
    <source>
        <dbReference type="Google" id="ProtNLM"/>
    </source>
</evidence>
<evidence type="ECO:0000256" key="1">
    <source>
        <dbReference type="SAM" id="MobiDB-lite"/>
    </source>
</evidence>
<evidence type="ECO:0000313" key="3">
    <source>
        <dbReference type="EMBL" id="RFA07287.1"/>
    </source>
</evidence>
<dbReference type="Proteomes" id="UP000256709">
    <property type="component" value="Unassembled WGS sequence"/>
</dbReference>
<name>A0A3E0VEJ3_9MICO</name>
<sequence>MNRLKRLIALSLTALVAASLTLTGVLILAPPANALPVVGHGFGHTWRVDGRSWLGSHRLADGNLGLCLQVQNAPPEGTDVQYQLGNSQGWVSADDAARLAYIARRWSTEPYGDVAAAAQLATWAITGLGAHDAGWYAQRANEDAGVVLARAVHMRETMDAPFGASRGVTARLTLALPDTSAGSVRSDVVVDYLNGGPTRLPSGTRNGTLTLAGATFADGSTVKQVRNGQTLPLTPSAGTALNDVTADVVYTDLDYGDAFYVAKAPAGVQSLLVPPPGGLSARAHAHGGEISPLPFAPAVQTETSSTETVVGAHLFDSLELGLAKLPKLAADTALPTDATPPTDESLLPTTLSEWGVYRDEEGALQPVPVTVRSTLWGPFRAQPALQAAAPPGAKAVCTVAVLADNGPGSYRTPDCVLPAEGFYVWTETIDPADTPVSKGGGRIRPWSSPFGAATEVTLAVTPPPPPVITETPPPAPPLPPVAPTPSGTTPPTGTPGPSHPETTPAAPGSGRDADATLASTGRQAEAVAPWLVGGLAIVVLGVAAVGMLALQSARRRRP</sequence>
<proteinExistence type="predicted"/>
<organism evidence="3 4">
    <name type="scientific">Subtercola boreus</name>
    <dbReference type="NCBI Taxonomy" id="120213"/>
    <lineage>
        <taxon>Bacteria</taxon>
        <taxon>Bacillati</taxon>
        <taxon>Actinomycetota</taxon>
        <taxon>Actinomycetes</taxon>
        <taxon>Micrococcales</taxon>
        <taxon>Microbacteriaceae</taxon>
        <taxon>Subtercola</taxon>
    </lineage>
</organism>
<comment type="caution">
    <text evidence="3">The sequence shown here is derived from an EMBL/GenBank/DDBJ whole genome shotgun (WGS) entry which is preliminary data.</text>
</comment>
<dbReference type="RefSeq" id="WP_116283836.1">
    <property type="nucleotide sequence ID" value="NZ_NBXA01000026.1"/>
</dbReference>
<feature type="transmembrane region" description="Helical" evidence="2">
    <location>
        <begin position="527"/>
        <end position="550"/>
    </location>
</feature>
<evidence type="ECO:0000256" key="2">
    <source>
        <dbReference type="SAM" id="Phobius"/>
    </source>
</evidence>
<accession>A0A3E0VEJ3</accession>
<dbReference type="AlphaFoldDB" id="A0A3E0VEJ3"/>